<evidence type="ECO:0000256" key="1">
    <source>
        <dbReference type="ARBA" id="ARBA00001947"/>
    </source>
</evidence>
<dbReference type="SMART" id="SM00829">
    <property type="entry name" value="PKS_ER"/>
    <property type="match status" value="1"/>
</dbReference>
<dbReference type="InterPro" id="IPR013149">
    <property type="entry name" value="ADH-like_C"/>
</dbReference>
<sequence length="341" mass="35505">MGKMRAVQVAQAGGALELVEREMPEPTQGEVRVRVEACGVCHSDSLTVEGQWPGLSFPRIPGHEIAGIIDAVGTGVVGWSAGQRVGVGWFGGHCGRCEPCRRGWLIDCRNLRIPGISYDGGYADAMVAPADALAAMPDQLSAVDAAPLLCAGVTTFNALRHSGAMPGDVVAVLGIGGLGHLGVQFANKLGFCTVAIARGSDKEALSRNLGAHHFIDSATEDVAARLNRLGGARAVLATVTSAKAMTPVIEGLAVRGRLIVVGVDAEPIEVSPLQLIGASRSVVGHAAGASIDSQDTLGFSALSGVRPMIETMPLSRAPEAYARMMRAEARFRMVLTMAEQH</sequence>
<evidence type="ECO:0000256" key="4">
    <source>
        <dbReference type="ARBA" id="ARBA00022833"/>
    </source>
</evidence>
<gene>
    <name evidence="9" type="ORF">HRJ53_23495</name>
</gene>
<dbReference type="Pfam" id="PF08240">
    <property type="entry name" value="ADH_N"/>
    <property type="match status" value="1"/>
</dbReference>
<dbReference type="PANTHER" id="PTHR42940">
    <property type="entry name" value="ALCOHOL DEHYDROGENASE 1-RELATED"/>
    <property type="match status" value="1"/>
</dbReference>
<dbReference type="InterPro" id="IPR011032">
    <property type="entry name" value="GroES-like_sf"/>
</dbReference>
<dbReference type="Gene3D" id="3.40.50.720">
    <property type="entry name" value="NAD(P)-binding Rossmann-like Domain"/>
    <property type="match status" value="1"/>
</dbReference>
<dbReference type="InterPro" id="IPR013154">
    <property type="entry name" value="ADH-like_N"/>
</dbReference>
<dbReference type="SUPFAM" id="SSF50129">
    <property type="entry name" value="GroES-like"/>
    <property type="match status" value="1"/>
</dbReference>
<keyword evidence="5" id="KW-0560">Oxidoreductase</keyword>
<dbReference type="GO" id="GO:0004022">
    <property type="term" value="F:alcohol dehydrogenase (NAD+) activity"/>
    <property type="evidence" value="ECO:0007669"/>
    <property type="project" value="TreeGrafter"/>
</dbReference>
<dbReference type="Proteomes" id="UP000567293">
    <property type="component" value="Unassembled WGS sequence"/>
</dbReference>
<dbReference type="GO" id="GO:0008270">
    <property type="term" value="F:zinc ion binding"/>
    <property type="evidence" value="ECO:0007669"/>
    <property type="project" value="InterPro"/>
</dbReference>
<dbReference type="Pfam" id="PF00107">
    <property type="entry name" value="ADH_zinc_N"/>
    <property type="match status" value="1"/>
</dbReference>
<comment type="cofactor">
    <cofactor evidence="1 7">
        <name>Zn(2+)</name>
        <dbReference type="ChEBI" id="CHEBI:29105"/>
    </cofactor>
</comment>
<accession>A0A7V8SZQ4</accession>
<evidence type="ECO:0000256" key="7">
    <source>
        <dbReference type="RuleBase" id="RU361277"/>
    </source>
</evidence>
<dbReference type="PANTHER" id="PTHR42940:SF7">
    <property type="entry name" value="ALCOHOL DEHYDROGENASE-LIKE N-TERMINAL DOMAIN-CONTAINING PROTEIN"/>
    <property type="match status" value="1"/>
</dbReference>
<reference evidence="9" key="1">
    <citation type="submission" date="2020-06" db="EMBL/GenBank/DDBJ databases">
        <title>Legume-microbial interactions unlock mineral nutrients during tropical forest succession.</title>
        <authorList>
            <person name="Epihov D.Z."/>
        </authorList>
    </citation>
    <scope>NUCLEOTIDE SEQUENCE [LARGE SCALE GENOMIC DNA]</scope>
    <source>
        <strain evidence="9">Pan2503</strain>
    </source>
</reference>
<dbReference type="CDD" id="cd08296">
    <property type="entry name" value="CAD_like"/>
    <property type="match status" value="1"/>
</dbReference>
<dbReference type="Gene3D" id="3.90.180.10">
    <property type="entry name" value="Medium-chain alcohol dehydrogenases, catalytic domain"/>
    <property type="match status" value="1"/>
</dbReference>
<dbReference type="EMBL" id="JACDQQ010002269">
    <property type="protein sequence ID" value="MBA0087962.1"/>
    <property type="molecule type" value="Genomic_DNA"/>
</dbReference>
<evidence type="ECO:0000259" key="8">
    <source>
        <dbReference type="SMART" id="SM00829"/>
    </source>
</evidence>
<name>A0A7V8SZQ4_9BACT</name>
<dbReference type="SUPFAM" id="SSF51735">
    <property type="entry name" value="NAD(P)-binding Rossmann-fold domains"/>
    <property type="match status" value="1"/>
</dbReference>
<evidence type="ECO:0000256" key="6">
    <source>
        <dbReference type="ARBA" id="ARBA00023027"/>
    </source>
</evidence>
<dbReference type="FunFam" id="3.40.50.720:FF:000039">
    <property type="entry name" value="Alcohol dehydrogenase AdhP"/>
    <property type="match status" value="1"/>
</dbReference>
<dbReference type="InterPro" id="IPR002328">
    <property type="entry name" value="ADH_Zn_CS"/>
</dbReference>
<organism evidence="9 10">
    <name type="scientific">Candidatus Acidiferrum panamense</name>
    <dbReference type="NCBI Taxonomy" id="2741543"/>
    <lineage>
        <taxon>Bacteria</taxon>
        <taxon>Pseudomonadati</taxon>
        <taxon>Acidobacteriota</taxon>
        <taxon>Terriglobia</taxon>
        <taxon>Candidatus Acidiferrales</taxon>
        <taxon>Candidatus Acidiferrum</taxon>
    </lineage>
</organism>
<evidence type="ECO:0000313" key="9">
    <source>
        <dbReference type="EMBL" id="MBA0087962.1"/>
    </source>
</evidence>
<evidence type="ECO:0000256" key="3">
    <source>
        <dbReference type="ARBA" id="ARBA00022723"/>
    </source>
</evidence>
<evidence type="ECO:0000256" key="5">
    <source>
        <dbReference type="ARBA" id="ARBA00023002"/>
    </source>
</evidence>
<comment type="caution">
    <text evidence="9">The sequence shown here is derived from an EMBL/GenBank/DDBJ whole genome shotgun (WGS) entry which is preliminary data.</text>
</comment>
<dbReference type="InterPro" id="IPR020843">
    <property type="entry name" value="ER"/>
</dbReference>
<dbReference type="InterPro" id="IPR036291">
    <property type="entry name" value="NAD(P)-bd_dom_sf"/>
</dbReference>
<evidence type="ECO:0000313" key="10">
    <source>
        <dbReference type="Proteomes" id="UP000567293"/>
    </source>
</evidence>
<dbReference type="PROSITE" id="PS00059">
    <property type="entry name" value="ADH_ZINC"/>
    <property type="match status" value="1"/>
</dbReference>
<keyword evidence="6" id="KW-0520">NAD</keyword>
<keyword evidence="3 7" id="KW-0479">Metal-binding</keyword>
<proteinExistence type="inferred from homology"/>
<feature type="domain" description="Enoyl reductase (ER)" evidence="8">
    <location>
        <begin position="13"/>
        <end position="335"/>
    </location>
</feature>
<keyword evidence="10" id="KW-1185">Reference proteome</keyword>
<dbReference type="GO" id="GO:0005737">
    <property type="term" value="C:cytoplasm"/>
    <property type="evidence" value="ECO:0007669"/>
    <property type="project" value="TreeGrafter"/>
</dbReference>
<keyword evidence="4 7" id="KW-0862">Zinc</keyword>
<dbReference type="AlphaFoldDB" id="A0A7V8SZQ4"/>
<evidence type="ECO:0000256" key="2">
    <source>
        <dbReference type="ARBA" id="ARBA00008072"/>
    </source>
</evidence>
<comment type="similarity">
    <text evidence="2 7">Belongs to the zinc-containing alcohol dehydrogenase family.</text>
</comment>
<protein>
    <submittedName>
        <fullName evidence="9">Alcohol dehydrogenase catalytic domain-containing protein</fullName>
    </submittedName>
</protein>